<dbReference type="CDD" id="cd01949">
    <property type="entry name" value="GGDEF"/>
    <property type="match status" value="1"/>
</dbReference>
<dbReference type="PROSITE" id="PS50887">
    <property type="entry name" value="GGDEF"/>
    <property type="match status" value="1"/>
</dbReference>
<accession>A0A923LND8</accession>
<comment type="caution">
    <text evidence="3">The sequence shown here is derived from an EMBL/GenBank/DDBJ whole genome shotgun (WGS) entry which is preliminary data.</text>
</comment>
<sequence>MLQDAFCGADHVYAVCMGQTKEAVTKAYGSEEDWKFIREQLGTKGYEDFWHSLLGDGIENVLEQTTDCPYAKVCGLAIRLSDKTKAVWIVIGFLREKMQADDEIPAGIMTTTEEHYYKSLELLDTISRQYFSAKLGELMLMKEFRKSRDSERIMETELKRSLTMTNIVRMLESEESFIVTVEEILKETCGYLSLTDAELIRKNKEDDTLEIICTYENSKDTESKRIKKEKIGAAEDCPYFTGKPYMISSDTVLKAAFKQFFAKEAIQAAIYLPIEVNGHTEMYLSFCERSEKRNWSMDEIKFVNDVKRIIQSVLTKRIAQNSLASSYASLDAILENVGCGIYVWDPKENKILYANQSFHEFFPTEEKEEELMRILKGGCAYTEYYVPDSSRWFDVRSSKIQWVDGRTVVLYTIYEVTDKKLYQQKVERQANNDFLTGLYNRMRCEHDLQHFIKQTKEIGGQGALLYIDLDDFKHINDGLGHQYGDVLLQAVSHNLQRIPGIESTCYRMGGDEFIIIVTHSQYNMLKNILEEIRGIFMKPWFLKGRDYYCTMSMGVVCFPMDGDRVDELIRKADIAMYQAKKTGKNRIEYYDETIESTSIKRLDLENKMRSATLDACKEFTVFFQPIVGVDGECQGAEALIRWKSEGMGLISPTEFIPLAEYLGLIHPIGDFVLEEACRHLKYWNDMGHPDYQVNVNLSVVQLLQNDIVDKIKKVVEENRIIPHNLVLEVTEGLAVNDMTRMKQILAEIKQLGVRVALDDFGTGYSSLNHIREMPLDIIKIDRCFIIDIGKDEFSESFVKMVAELAATIGVIVCVEGVETKEQYEALSKMRIQQIQGFYYDRPMQAELFEEKYV</sequence>
<dbReference type="InterPro" id="IPR052155">
    <property type="entry name" value="Biofilm_reg_signaling"/>
</dbReference>
<evidence type="ECO:0000259" key="2">
    <source>
        <dbReference type="PROSITE" id="PS50887"/>
    </source>
</evidence>
<protein>
    <submittedName>
        <fullName evidence="3">EAL domain-containing protein</fullName>
    </submittedName>
</protein>
<dbReference type="SMART" id="SM00267">
    <property type="entry name" value="GGDEF"/>
    <property type="match status" value="1"/>
</dbReference>
<feature type="domain" description="EAL" evidence="1">
    <location>
        <begin position="601"/>
        <end position="853"/>
    </location>
</feature>
<name>A0A923LND8_9FIRM</name>
<dbReference type="PANTHER" id="PTHR44757">
    <property type="entry name" value="DIGUANYLATE CYCLASE DGCP"/>
    <property type="match status" value="1"/>
</dbReference>
<dbReference type="SUPFAM" id="SSF55785">
    <property type="entry name" value="PYP-like sensor domain (PAS domain)"/>
    <property type="match status" value="1"/>
</dbReference>
<dbReference type="Gene3D" id="3.30.70.270">
    <property type="match status" value="1"/>
</dbReference>
<evidence type="ECO:0000313" key="3">
    <source>
        <dbReference type="EMBL" id="MBC5714095.1"/>
    </source>
</evidence>
<dbReference type="Proteomes" id="UP000606720">
    <property type="component" value="Unassembled WGS sequence"/>
</dbReference>
<dbReference type="Gene3D" id="3.30.450.20">
    <property type="entry name" value="PAS domain"/>
    <property type="match status" value="1"/>
</dbReference>
<keyword evidence="4" id="KW-1185">Reference proteome</keyword>
<dbReference type="Pfam" id="PF00563">
    <property type="entry name" value="EAL"/>
    <property type="match status" value="1"/>
</dbReference>
<dbReference type="SUPFAM" id="SSF55073">
    <property type="entry name" value="Nucleotide cyclase"/>
    <property type="match status" value="1"/>
</dbReference>
<evidence type="ECO:0000313" key="4">
    <source>
        <dbReference type="Proteomes" id="UP000606720"/>
    </source>
</evidence>
<dbReference type="SUPFAM" id="SSF141868">
    <property type="entry name" value="EAL domain-like"/>
    <property type="match status" value="1"/>
</dbReference>
<dbReference type="InterPro" id="IPR000160">
    <property type="entry name" value="GGDEF_dom"/>
</dbReference>
<organism evidence="3 4">
    <name type="scientific">Roseburia zhanii</name>
    <dbReference type="NCBI Taxonomy" id="2763064"/>
    <lineage>
        <taxon>Bacteria</taxon>
        <taxon>Bacillati</taxon>
        <taxon>Bacillota</taxon>
        <taxon>Clostridia</taxon>
        <taxon>Lachnospirales</taxon>
        <taxon>Lachnospiraceae</taxon>
        <taxon>Roseburia</taxon>
    </lineage>
</organism>
<dbReference type="EMBL" id="JACOPH010000005">
    <property type="protein sequence ID" value="MBC5714095.1"/>
    <property type="molecule type" value="Genomic_DNA"/>
</dbReference>
<dbReference type="Gene3D" id="3.20.20.450">
    <property type="entry name" value="EAL domain"/>
    <property type="match status" value="1"/>
</dbReference>
<dbReference type="InterPro" id="IPR043128">
    <property type="entry name" value="Rev_trsase/Diguanyl_cyclase"/>
</dbReference>
<dbReference type="InterPro" id="IPR035919">
    <property type="entry name" value="EAL_sf"/>
</dbReference>
<feature type="domain" description="GGDEF" evidence="2">
    <location>
        <begin position="460"/>
        <end position="592"/>
    </location>
</feature>
<proteinExistence type="predicted"/>
<evidence type="ECO:0000259" key="1">
    <source>
        <dbReference type="PROSITE" id="PS50883"/>
    </source>
</evidence>
<dbReference type="AlphaFoldDB" id="A0A923LND8"/>
<dbReference type="SMART" id="SM00052">
    <property type="entry name" value="EAL"/>
    <property type="match status" value="1"/>
</dbReference>
<dbReference type="Pfam" id="PF00990">
    <property type="entry name" value="GGDEF"/>
    <property type="match status" value="1"/>
</dbReference>
<dbReference type="InterPro" id="IPR035965">
    <property type="entry name" value="PAS-like_dom_sf"/>
</dbReference>
<gene>
    <name evidence="3" type="ORF">H8S17_07725</name>
</gene>
<reference evidence="3" key="1">
    <citation type="submission" date="2020-08" db="EMBL/GenBank/DDBJ databases">
        <title>Genome public.</title>
        <authorList>
            <person name="Liu C."/>
            <person name="Sun Q."/>
        </authorList>
    </citation>
    <scope>NUCLEOTIDE SEQUENCE</scope>
    <source>
        <strain evidence="3">BX1005</strain>
    </source>
</reference>
<dbReference type="CDD" id="cd01948">
    <property type="entry name" value="EAL"/>
    <property type="match status" value="1"/>
</dbReference>
<dbReference type="PROSITE" id="PS50883">
    <property type="entry name" value="EAL"/>
    <property type="match status" value="1"/>
</dbReference>
<dbReference type="PANTHER" id="PTHR44757:SF2">
    <property type="entry name" value="BIOFILM ARCHITECTURE MAINTENANCE PROTEIN MBAA"/>
    <property type="match status" value="1"/>
</dbReference>
<dbReference type="NCBIfam" id="TIGR00254">
    <property type="entry name" value="GGDEF"/>
    <property type="match status" value="1"/>
</dbReference>
<dbReference type="InterPro" id="IPR029787">
    <property type="entry name" value="Nucleotide_cyclase"/>
</dbReference>
<dbReference type="InterPro" id="IPR001633">
    <property type="entry name" value="EAL_dom"/>
</dbReference>